<name>A0A439D5S8_9PEZI</name>
<dbReference type="InterPro" id="IPR000073">
    <property type="entry name" value="AB_hydrolase_1"/>
</dbReference>
<dbReference type="EMBL" id="RYZI01000142">
    <property type="protein sequence ID" value="RWA09740.1"/>
    <property type="molecule type" value="Genomic_DNA"/>
</dbReference>
<dbReference type="PANTHER" id="PTHR37017">
    <property type="entry name" value="AB HYDROLASE-1 DOMAIN-CONTAINING PROTEIN-RELATED"/>
    <property type="match status" value="1"/>
</dbReference>
<sequence length="256" mass="27582">MPSKTPVLVFCPGAWCAPEYFQFTTDILTKAGYTCLTVSLPSVGSELKPKDSPPITQGLQTDAQAVRDVVIPQLDAGHNVVLICHSYGGVVTSEAVKGLDTASRGPNTGAVVHLVYVAAILLDVGGKVWPNGNPSENEFIVEGELCWRNPKAPDTELWLAGCNEEQMMLVASSIRSHAWQCFDDIVTHDGWRHIPGTYVRAKKDLMPNMIAAAPEGHKFEDIVEVDGDHFAFCSAPAQVADIILKASEKAVVNAIS</sequence>
<dbReference type="AlphaFoldDB" id="A0A439D5S8"/>
<evidence type="ECO:0000259" key="1">
    <source>
        <dbReference type="Pfam" id="PF12697"/>
    </source>
</evidence>
<dbReference type="PANTHER" id="PTHR37017:SF11">
    <property type="entry name" value="ESTERASE_LIPASE_THIOESTERASE DOMAIN-CONTAINING PROTEIN"/>
    <property type="match status" value="1"/>
</dbReference>
<dbReference type="SUPFAM" id="SSF53474">
    <property type="entry name" value="alpha/beta-Hydrolases"/>
    <property type="match status" value="1"/>
</dbReference>
<gene>
    <name evidence="2" type="ORF">EKO27_g5378</name>
</gene>
<dbReference type="Gene3D" id="3.40.50.1820">
    <property type="entry name" value="alpha/beta hydrolase"/>
    <property type="match status" value="1"/>
</dbReference>
<organism evidence="2 3">
    <name type="scientific">Xylaria grammica</name>
    <dbReference type="NCBI Taxonomy" id="363999"/>
    <lineage>
        <taxon>Eukaryota</taxon>
        <taxon>Fungi</taxon>
        <taxon>Dikarya</taxon>
        <taxon>Ascomycota</taxon>
        <taxon>Pezizomycotina</taxon>
        <taxon>Sordariomycetes</taxon>
        <taxon>Xylariomycetidae</taxon>
        <taxon>Xylariales</taxon>
        <taxon>Xylariaceae</taxon>
        <taxon>Xylaria</taxon>
    </lineage>
</organism>
<proteinExistence type="predicted"/>
<accession>A0A439D5S8</accession>
<evidence type="ECO:0000313" key="3">
    <source>
        <dbReference type="Proteomes" id="UP000286045"/>
    </source>
</evidence>
<dbReference type="InterPro" id="IPR052897">
    <property type="entry name" value="Sec-Metab_Biosynth_Hydrolase"/>
</dbReference>
<dbReference type="Proteomes" id="UP000286045">
    <property type="component" value="Unassembled WGS sequence"/>
</dbReference>
<reference evidence="2 3" key="1">
    <citation type="submission" date="2018-12" db="EMBL/GenBank/DDBJ databases">
        <title>Draft genome sequence of Xylaria grammica IHI A82.</title>
        <authorList>
            <person name="Buettner E."/>
            <person name="Kellner H."/>
        </authorList>
    </citation>
    <scope>NUCLEOTIDE SEQUENCE [LARGE SCALE GENOMIC DNA]</scope>
    <source>
        <strain evidence="2 3">IHI A82</strain>
    </source>
</reference>
<evidence type="ECO:0000313" key="2">
    <source>
        <dbReference type="EMBL" id="RWA09740.1"/>
    </source>
</evidence>
<feature type="domain" description="AB hydrolase-1" evidence="1">
    <location>
        <begin position="8"/>
        <end position="241"/>
    </location>
</feature>
<comment type="caution">
    <text evidence="2">The sequence shown here is derived from an EMBL/GenBank/DDBJ whole genome shotgun (WGS) entry which is preliminary data.</text>
</comment>
<dbReference type="Pfam" id="PF12697">
    <property type="entry name" value="Abhydrolase_6"/>
    <property type="match status" value="1"/>
</dbReference>
<keyword evidence="3" id="KW-1185">Reference proteome</keyword>
<dbReference type="InterPro" id="IPR029058">
    <property type="entry name" value="AB_hydrolase_fold"/>
</dbReference>
<protein>
    <recommendedName>
        <fullName evidence="1">AB hydrolase-1 domain-containing protein</fullName>
    </recommendedName>
</protein>
<dbReference type="STRING" id="363999.A0A439D5S8"/>